<proteinExistence type="predicted"/>
<protein>
    <submittedName>
        <fullName evidence="1">5-nitroimidazole antibiotic resistance protein</fullName>
    </submittedName>
</protein>
<name>A0A4P7VZW2_9BACT</name>
<dbReference type="Pfam" id="PF12900">
    <property type="entry name" value="Pyridox_ox_2"/>
    <property type="match status" value="1"/>
</dbReference>
<dbReference type="InterPro" id="IPR024747">
    <property type="entry name" value="Pyridox_Oxase-rel"/>
</dbReference>
<dbReference type="SUPFAM" id="SSF50475">
    <property type="entry name" value="FMN-binding split barrel"/>
    <property type="match status" value="1"/>
</dbReference>
<dbReference type="PANTHER" id="PTHR34071:SF2">
    <property type="entry name" value="FLAVIN-NUCLEOTIDE-BINDING PROTEIN"/>
    <property type="match status" value="1"/>
</dbReference>
<organism evidence="1 2">
    <name type="scientific">Duncaniella dubosii</name>
    <dbReference type="NCBI Taxonomy" id="2518971"/>
    <lineage>
        <taxon>Bacteria</taxon>
        <taxon>Pseudomonadati</taxon>
        <taxon>Bacteroidota</taxon>
        <taxon>Bacteroidia</taxon>
        <taxon>Bacteroidales</taxon>
        <taxon>Muribaculaceae</taxon>
        <taxon>Duncaniella</taxon>
    </lineage>
</organism>
<sequence>MQHKMRRFKQLLPEAETKEILRMATHGVLSLVDADGMPYGVPLSFVYDGGDIIYFHCACAGHKIDCISANASCSFCVVAQDLIVPEEFTTYFRCVVCFGRVTIVSDREELEKGLLLLAEKYSPGIDSEAEISRFINNVAVLRLEITGMTGKESIELTRSRP</sequence>
<dbReference type="PANTHER" id="PTHR34071">
    <property type="entry name" value="5-NITROIMIDAZOLE ANTIBIOTICS RESISTANCE PROTEIN, NIMA-FAMILY-RELATED PROTEIN-RELATED"/>
    <property type="match status" value="1"/>
</dbReference>
<dbReference type="KEGG" id="ddb:E7747_01640"/>
<keyword evidence="2" id="KW-1185">Reference proteome</keyword>
<accession>A0A4P7VZW2</accession>
<dbReference type="Gene3D" id="2.30.110.10">
    <property type="entry name" value="Electron Transport, Fmn-binding Protein, Chain A"/>
    <property type="match status" value="1"/>
</dbReference>
<reference evidence="2" key="1">
    <citation type="submission" date="2019-02" db="EMBL/GenBank/DDBJ databases">
        <title>Isolation and identification of novel species under the genus Muribaculum.</title>
        <authorList>
            <person name="Miyake S."/>
            <person name="Ding Y."/>
            <person name="Low A."/>
            <person name="Soh M."/>
            <person name="Seedorf H."/>
        </authorList>
    </citation>
    <scope>NUCLEOTIDE SEQUENCE [LARGE SCALE GENOMIC DNA]</scope>
    <source>
        <strain evidence="2">H5</strain>
    </source>
</reference>
<dbReference type="InterPro" id="IPR012349">
    <property type="entry name" value="Split_barrel_FMN-bd"/>
</dbReference>
<dbReference type="AlphaFoldDB" id="A0A4P7VZW2"/>
<evidence type="ECO:0000313" key="1">
    <source>
        <dbReference type="EMBL" id="QCD41121.1"/>
    </source>
</evidence>
<evidence type="ECO:0000313" key="2">
    <source>
        <dbReference type="Proteomes" id="UP000297149"/>
    </source>
</evidence>
<dbReference type="RefSeq" id="WP_123613032.1">
    <property type="nucleotide sequence ID" value="NZ_CP039396.1"/>
</dbReference>
<dbReference type="EMBL" id="CP039396">
    <property type="protein sequence ID" value="QCD41121.1"/>
    <property type="molecule type" value="Genomic_DNA"/>
</dbReference>
<gene>
    <name evidence="1" type="ORF">E7747_01640</name>
</gene>
<dbReference type="Proteomes" id="UP000297149">
    <property type="component" value="Chromosome"/>
</dbReference>